<dbReference type="InterPro" id="IPR000157">
    <property type="entry name" value="TIR_dom"/>
</dbReference>
<dbReference type="InterPro" id="IPR032675">
    <property type="entry name" value="LRR_dom_sf"/>
</dbReference>
<organism evidence="10 11">
    <name type="scientific">Arabis alpina</name>
    <name type="common">Alpine rock-cress</name>
    <dbReference type="NCBI Taxonomy" id="50452"/>
    <lineage>
        <taxon>Eukaryota</taxon>
        <taxon>Viridiplantae</taxon>
        <taxon>Streptophyta</taxon>
        <taxon>Embryophyta</taxon>
        <taxon>Tracheophyta</taxon>
        <taxon>Spermatophyta</taxon>
        <taxon>Magnoliopsida</taxon>
        <taxon>eudicotyledons</taxon>
        <taxon>Gunneridae</taxon>
        <taxon>Pentapetalae</taxon>
        <taxon>rosids</taxon>
        <taxon>malvids</taxon>
        <taxon>Brassicales</taxon>
        <taxon>Brassicaceae</taxon>
        <taxon>Arabideae</taxon>
        <taxon>Arabis</taxon>
    </lineage>
</organism>
<dbReference type="Gene3D" id="3.40.50.10140">
    <property type="entry name" value="Toll/interleukin-1 receptor homology (TIR) domain"/>
    <property type="match status" value="1"/>
</dbReference>
<dbReference type="InterPro" id="IPR058192">
    <property type="entry name" value="WHD_ROQ1-like"/>
</dbReference>
<dbReference type="FunFam" id="3.40.50.10140:FF:000007">
    <property type="entry name" value="Disease resistance protein (TIR-NBS-LRR class)"/>
    <property type="match status" value="1"/>
</dbReference>
<dbReference type="InterPro" id="IPR036390">
    <property type="entry name" value="WH_DNA-bd_sf"/>
</dbReference>
<evidence type="ECO:0000313" key="10">
    <source>
        <dbReference type="EMBL" id="KFK33045.1"/>
    </source>
</evidence>
<evidence type="ECO:0000256" key="2">
    <source>
        <dbReference type="ARBA" id="ARBA00022614"/>
    </source>
</evidence>
<evidence type="ECO:0000313" key="11">
    <source>
        <dbReference type="Proteomes" id="UP000029120"/>
    </source>
</evidence>
<dbReference type="GO" id="GO:0061809">
    <property type="term" value="F:NAD+ nucleosidase activity, cyclic ADP-ribose generating"/>
    <property type="evidence" value="ECO:0007669"/>
    <property type="project" value="UniProtKB-EC"/>
</dbReference>
<keyword evidence="2" id="KW-0433">Leucine-rich repeat</keyword>
<dbReference type="InterPro" id="IPR027417">
    <property type="entry name" value="P-loop_NTPase"/>
</dbReference>
<keyword evidence="3" id="KW-0677">Repeat</keyword>
<dbReference type="Gene3D" id="3.80.10.10">
    <property type="entry name" value="Ribonuclease Inhibitor"/>
    <property type="match status" value="1"/>
</dbReference>
<dbReference type="Pfam" id="PF01582">
    <property type="entry name" value="TIR"/>
    <property type="match status" value="1"/>
</dbReference>
<dbReference type="SMART" id="SM00255">
    <property type="entry name" value="TIR"/>
    <property type="match status" value="1"/>
</dbReference>
<evidence type="ECO:0000256" key="5">
    <source>
        <dbReference type="ARBA" id="ARBA00022821"/>
    </source>
</evidence>
<dbReference type="PANTHER" id="PTHR11017:SF291">
    <property type="entry name" value="ADP-RIBOSYL CYCLASE_CYCLIC ADP-RIBOSE HYDROLASE-RELATED"/>
    <property type="match status" value="1"/>
</dbReference>
<reference evidence="11" key="1">
    <citation type="journal article" date="2015" name="Nat. Plants">
        <title>Genome expansion of Arabis alpina linked with retrotransposition and reduced symmetric DNA methylation.</title>
        <authorList>
            <person name="Willing E.M."/>
            <person name="Rawat V."/>
            <person name="Mandakova T."/>
            <person name="Maumus F."/>
            <person name="James G.V."/>
            <person name="Nordstroem K.J."/>
            <person name="Becker C."/>
            <person name="Warthmann N."/>
            <person name="Chica C."/>
            <person name="Szarzynska B."/>
            <person name="Zytnicki M."/>
            <person name="Albani M.C."/>
            <person name="Kiefer C."/>
            <person name="Bergonzi S."/>
            <person name="Castaings L."/>
            <person name="Mateos J.L."/>
            <person name="Berns M.C."/>
            <person name="Bujdoso N."/>
            <person name="Piofczyk T."/>
            <person name="de Lorenzo L."/>
            <person name="Barrero-Sicilia C."/>
            <person name="Mateos I."/>
            <person name="Piednoel M."/>
            <person name="Hagmann J."/>
            <person name="Chen-Min-Tao R."/>
            <person name="Iglesias-Fernandez R."/>
            <person name="Schuster S.C."/>
            <person name="Alonso-Blanco C."/>
            <person name="Roudier F."/>
            <person name="Carbonero P."/>
            <person name="Paz-Ares J."/>
            <person name="Davis S.J."/>
            <person name="Pecinka A."/>
            <person name="Quesneville H."/>
            <person name="Colot V."/>
            <person name="Lysak M.A."/>
            <person name="Weigel D."/>
            <person name="Coupland G."/>
            <person name="Schneeberger K."/>
        </authorList>
    </citation>
    <scope>NUCLEOTIDE SEQUENCE [LARGE SCALE GENOMIC DNA]</scope>
    <source>
        <strain evidence="11">cv. Pajares</strain>
    </source>
</reference>
<dbReference type="OMA" id="IACIFND"/>
<dbReference type="SUPFAM" id="SSF52200">
    <property type="entry name" value="Toll/Interleukin receptor TIR domain"/>
    <property type="match status" value="1"/>
</dbReference>
<dbReference type="OrthoDB" id="1034734at2759"/>
<dbReference type="Pfam" id="PF23282">
    <property type="entry name" value="WHD_ROQ1"/>
    <property type="match status" value="1"/>
</dbReference>
<evidence type="ECO:0000256" key="1">
    <source>
        <dbReference type="ARBA" id="ARBA00011982"/>
    </source>
</evidence>
<dbReference type="Pfam" id="PF07725">
    <property type="entry name" value="LRR_3"/>
    <property type="match status" value="1"/>
</dbReference>
<keyword evidence="11" id="KW-1185">Reference proteome</keyword>
<dbReference type="FunFam" id="1.10.8.430:FF:000002">
    <property type="entry name" value="Disease resistance protein (TIR-NBS-LRR class)"/>
    <property type="match status" value="1"/>
</dbReference>
<dbReference type="Proteomes" id="UP000029120">
    <property type="component" value="Chromosome 6"/>
</dbReference>
<evidence type="ECO:0000256" key="7">
    <source>
        <dbReference type="ARBA" id="ARBA00047304"/>
    </source>
</evidence>
<dbReference type="EMBL" id="CM002874">
    <property type="protein sequence ID" value="KFK33045.1"/>
    <property type="molecule type" value="Genomic_DNA"/>
</dbReference>
<dbReference type="SUPFAM" id="SSF52058">
    <property type="entry name" value="L domain-like"/>
    <property type="match status" value="1"/>
</dbReference>
<dbReference type="PANTHER" id="PTHR11017">
    <property type="entry name" value="LEUCINE-RICH REPEAT-CONTAINING PROTEIN"/>
    <property type="match status" value="1"/>
</dbReference>
<proteinExistence type="predicted"/>
<dbReference type="InterPro" id="IPR035897">
    <property type="entry name" value="Toll_tir_struct_dom_sf"/>
</dbReference>
<evidence type="ECO:0000256" key="8">
    <source>
        <dbReference type="SAM" id="MobiDB-lite"/>
    </source>
</evidence>
<dbReference type="InterPro" id="IPR042197">
    <property type="entry name" value="Apaf_helical"/>
</dbReference>
<dbReference type="Gramene" id="KFK33045">
    <property type="protein sequence ID" value="KFK33045"/>
    <property type="gene ID" value="AALP_AA6G323400"/>
</dbReference>
<evidence type="ECO:0000259" key="9">
    <source>
        <dbReference type="PROSITE" id="PS50104"/>
    </source>
</evidence>
<evidence type="ECO:0000256" key="6">
    <source>
        <dbReference type="ARBA" id="ARBA00023027"/>
    </source>
</evidence>
<dbReference type="GO" id="GO:0007165">
    <property type="term" value="P:signal transduction"/>
    <property type="evidence" value="ECO:0007669"/>
    <property type="project" value="InterPro"/>
</dbReference>
<protein>
    <recommendedName>
        <fullName evidence="1">ADP-ribosyl cyclase/cyclic ADP-ribose hydrolase</fullName>
        <ecNumber evidence="1">3.2.2.6</ecNumber>
    </recommendedName>
</protein>
<dbReference type="SUPFAM" id="SSF52540">
    <property type="entry name" value="P-loop containing nucleoside triphosphate hydrolases"/>
    <property type="match status" value="1"/>
</dbReference>
<dbReference type="AlphaFoldDB" id="A0A087GT43"/>
<dbReference type="InterPro" id="IPR044974">
    <property type="entry name" value="Disease_R_plants"/>
</dbReference>
<feature type="domain" description="TIR" evidence="9">
    <location>
        <begin position="9"/>
        <end position="173"/>
    </location>
</feature>
<dbReference type="Gene3D" id="1.10.8.430">
    <property type="entry name" value="Helical domain of apoptotic protease-activating factors"/>
    <property type="match status" value="1"/>
</dbReference>
<keyword evidence="6" id="KW-0520">NAD</keyword>
<evidence type="ECO:0000256" key="4">
    <source>
        <dbReference type="ARBA" id="ARBA00022801"/>
    </source>
</evidence>
<feature type="region of interest" description="Disordered" evidence="8">
    <location>
        <begin position="868"/>
        <end position="895"/>
    </location>
</feature>
<comment type="catalytic activity">
    <reaction evidence="7">
        <text>NAD(+) + H2O = ADP-D-ribose + nicotinamide + H(+)</text>
        <dbReference type="Rhea" id="RHEA:16301"/>
        <dbReference type="ChEBI" id="CHEBI:15377"/>
        <dbReference type="ChEBI" id="CHEBI:15378"/>
        <dbReference type="ChEBI" id="CHEBI:17154"/>
        <dbReference type="ChEBI" id="CHEBI:57540"/>
        <dbReference type="ChEBI" id="CHEBI:57967"/>
        <dbReference type="EC" id="3.2.2.6"/>
    </reaction>
    <physiologicalReaction direction="left-to-right" evidence="7">
        <dbReference type="Rhea" id="RHEA:16302"/>
    </physiologicalReaction>
</comment>
<dbReference type="InterPro" id="IPR011713">
    <property type="entry name" value="Leu-rich_rpt_3"/>
</dbReference>
<evidence type="ECO:0000256" key="3">
    <source>
        <dbReference type="ARBA" id="ARBA00022737"/>
    </source>
</evidence>
<sequence>MASSSSHIKRFHIFLSFHGTDVRKGFLSHLHNHFESKGITTFNDQEIERGHTIGPELVQAIRESRLAMVVLSKNYASSTWCLDELVEILKCNEASGLIVMTIFHKVDPSDVRKQWGDFGSAFEKTCKGKTEEERQRWSKALAYVATIAGEHSLNWVNEAEMIQKIAIDVTKKLNATPSMDFEGMVGMEAHLRKLSSLLYLECDDVKMIGIWGPAGIDDLEQLEVLAKEPSWFGPGSRIIVTTKDKKILNAHGIKDIYHVDFPSKEEALEILCLSAFKQSSLRDGFEELAKKVVKFCGNLPLALRVVGSSLCGESKNEWMLQLHGIETNLDRKLEDVLRVGYENLLAKHQSLFLHIACFFNYQNIDYVTTMLPDSILDVGNGLKTLAVKSLVHISNDGLIEMHCLLQQLGRQVVVQQSSEPGKRQFLVEAEEIRDVLANETGTGSVIGISADMSKIGKFSISGRAFEGMRNLKYLRLQYASVILLEDLEYLPRLRFLCWPYYPRKSLPPTFQPERLVELHMLGSNLEKLWGGIQALPNLKKIDLGFSINLIEIPNLSKATNLETLTINGCERLVEVPSSLSNLHKLKKLEAIACIKLQVVPTNINLASLEVVKMSYCSRLRSLPNLSSNIKRLNVGSTKIKEFPTSIVEHWSPSSNNSIRNSIRYNSDIKTIPDSCRKLVSIPALSPSLEFLFASSCVSLKDVCCSFHIPVKALMFHNCLKLDEETRKGIIQQSSGEIYLPGKEVPAEFTHKATGNSITISSRNFSASSSFKACLLLSRVDCYPIITCHLRSIGGVKINTIHKFIMPVCQPDSQSPSEHLFIFCDYLFNDEGKRCLEVDVTMKDIIFEFSCYGDKDRIKACGVQILEEEGESSGSSEMDYSETGGTSNHHIDGDGDGDGEYKAGAYKVSQVEHIKNSTHTRGYSLMRSSKKRLLLSRPCLWRKKKKMKMTKT</sequence>
<dbReference type="GO" id="GO:0006952">
    <property type="term" value="P:defense response"/>
    <property type="evidence" value="ECO:0007669"/>
    <property type="project" value="UniProtKB-KW"/>
</dbReference>
<name>A0A087GT43_ARAAL</name>
<dbReference type="SUPFAM" id="SSF46785">
    <property type="entry name" value="Winged helix' DNA-binding domain"/>
    <property type="match status" value="1"/>
</dbReference>
<dbReference type="GO" id="GO:0043531">
    <property type="term" value="F:ADP binding"/>
    <property type="evidence" value="ECO:0007669"/>
    <property type="project" value="InterPro"/>
</dbReference>
<dbReference type="EC" id="3.2.2.6" evidence="1"/>
<keyword evidence="5" id="KW-0611">Plant defense</keyword>
<keyword evidence="4" id="KW-0378">Hydrolase</keyword>
<accession>A0A087GT43</accession>
<dbReference type="PROSITE" id="PS50104">
    <property type="entry name" value="TIR"/>
    <property type="match status" value="1"/>
</dbReference>
<gene>
    <name evidence="10" type="ordered locus">AALP_Aa6g323400</name>
</gene>